<feature type="domain" description="DUF7702" evidence="2">
    <location>
        <begin position="17"/>
        <end position="172"/>
    </location>
</feature>
<feature type="transmembrane region" description="Helical" evidence="1">
    <location>
        <begin position="148"/>
        <end position="168"/>
    </location>
</feature>
<accession>A0A9N8KIK1</accession>
<keyword evidence="1" id="KW-0472">Membrane</keyword>
<keyword evidence="1" id="KW-1133">Transmembrane helix</keyword>
<keyword evidence="4" id="KW-1185">Reference proteome</keyword>
<feature type="transmembrane region" description="Helical" evidence="1">
    <location>
        <begin position="47"/>
        <end position="68"/>
    </location>
</feature>
<dbReference type="Pfam" id="PF24800">
    <property type="entry name" value="DUF7702"/>
    <property type="match status" value="1"/>
</dbReference>
<dbReference type="AlphaFoldDB" id="A0A9N8KIK1"/>
<reference evidence="3" key="1">
    <citation type="submission" date="2020-06" db="EMBL/GenBank/DDBJ databases">
        <authorList>
            <person name="Onetto C."/>
        </authorList>
    </citation>
    <scope>NUCLEOTIDE SEQUENCE</scope>
</reference>
<dbReference type="PANTHER" id="PTHR42109:SF3">
    <property type="entry name" value="INTEGRAL MEMBRANE PROTEIN (AFU_ORTHOLOGUE AFUA_5G00100)"/>
    <property type="match status" value="1"/>
</dbReference>
<feature type="transmembrane region" description="Helical" evidence="1">
    <location>
        <begin position="15"/>
        <end position="35"/>
    </location>
</feature>
<dbReference type="PANTHER" id="PTHR42109">
    <property type="entry name" value="UNPLACED GENOMIC SCAFFOLD UM_SCAF_CONTIG_1.265, WHOLE GENOME SHOTGUN SEQUENCE"/>
    <property type="match status" value="1"/>
</dbReference>
<name>A0A9N8KIK1_9PEZI</name>
<comment type="caution">
    <text evidence="3">The sequence shown here is derived from an EMBL/GenBank/DDBJ whole genome shotgun (WGS) entry which is preliminary data.</text>
</comment>
<keyword evidence="1" id="KW-0812">Transmembrane</keyword>
<dbReference type="InterPro" id="IPR056119">
    <property type="entry name" value="DUF7702"/>
</dbReference>
<evidence type="ECO:0000259" key="2">
    <source>
        <dbReference type="Pfam" id="PF24800"/>
    </source>
</evidence>
<dbReference type="EMBL" id="CAINUL010000015">
    <property type="protein sequence ID" value="CAD0112608.1"/>
    <property type="molecule type" value="Genomic_DNA"/>
</dbReference>
<gene>
    <name evidence="3" type="ORF">AWRI4620_LOCUS6863</name>
</gene>
<organism evidence="3 4">
    <name type="scientific">Aureobasidium uvarum</name>
    <dbReference type="NCBI Taxonomy" id="2773716"/>
    <lineage>
        <taxon>Eukaryota</taxon>
        <taxon>Fungi</taxon>
        <taxon>Dikarya</taxon>
        <taxon>Ascomycota</taxon>
        <taxon>Pezizomycotina</taxon>
        <taxon>Dothideomycetes</taxon>
        <taxon>Dothideomycetidae</taxon>
        <taxon>Dothideales</taxon>
        <taxon>Saccotheciaceae</taxon>
        <taxon>Aureobasidium</taxon>
    </lineage>
</organism>
<sequence>MSTPPTFSSAVFPTSLYIATIVLYSILIIPTFYIWRRHGRPGFLAYNFVYAFCAIRIAGGALSVVAVHNHDLETSATIVNSLAISPLLLAGLGFLHEARNARIANSNSRREWMFVGVLHALVTTAIVLVVIGIVNVVKGVSTTQDSGLVKAGLAVLVVAYVVLLAWTTGSLRHPARSKNDTFIDGTVVSFQIRVTQKRLTHC</sequence>
<proteinExistence type="predicted"/>
<protein>
    <recommendedName>
        <fullName evidence="2">DUF7702 domain-containing protein</fullName>
    </recommendedName>
</protein>
<feature type="transmembrane region" description="Helical" evidence="1">
    <location>
        <begin position="116"/>
        <end position="136"/>
    </location>
</feature>
<evidence type="ECO:0000256" key="1">
    <source>
        <dbReference type="SAM" id="Phobius"/>
    </source>
</evidence>
<feature type="transmembrane region" description="Helical" evidence="1">
    <location>
        <begin position="74"/>
        <end position="95"/>
    </location>
</feature>
<dbReference type="Proteomes" id="UP000745764">
    <property type="component" value="Unassembled WGS sequence"/>
</dbReference>
<evidence type="ECO:0000313" key="3">
    <source>
        <dbReference type="EMBL" id="CAD0112608.1"/>
    </source>
</evidence>
<dbReference type="OrthoDB" id="2560628at2759"/>
<evidence type="ECO:0000313" key="4">
    <source>
        <dbReference type="Proteomes" id="UP000745764"/>
    </source>
</evidence>